<evidence type="ECO:0000259" key="8">
    <source>
        <dbReference type="Pfam" id="PF13886"/>
    </source>
</evidence>
<keyword evidence="10" id="KW-1185">Reference proteome</keyword>
<accession>A0AAE0LT10</accession>
<feature type="transmembrane region" description="Helical" evidence="6">
    <location>
        <begin position="220"/>
        <end position="239"/>
    </location>
</feature>
<keyword evidence="7" id="KW-0732">Signal</keyword>
<dbReference type="PANTHER" id="PTHR39469">
    <property type="entry name" value="CHROMOSOME 1, WHOLE GENOME SHOTGUN SEQUENCE"/>
    <property type="match status" value="1"/>
</dbReference>
<feature type="compositionally biased region" description="Low complexity" evidence="5">
    <location>
        <begin position="831"/>
        <end position="841"/>
    </location>
</feature>
<evidence type="ECO:0000313" key="10">
    <source>
        <dbReference type="Proteomes" id="UP001278766"/>
    </source>
</evidence>
<dbReference type="Proteomes" id="UP001278766">
    <property type="component" value="Unassembled WGS sequence"/>
</dbReference>
<feature type="chain" id="PRO_5042273080" description="TM7S3/TM198-like domain-containing protein" evidence="7">
    <location>
        <begin position="23"/>
        <end position="1135"/>
    </location>
</feature>
<evidence type="ECO:0000313" key="9">
    <source>
        <dbReference type="EMBL" id="KAK3296210.1"/>
    </source>
</evidence>
<keyword evidence="3 6" id="KW-1133">Transmembrane helix</keyword>
<feature type="transmembrane region" description="Helical" evidence="6">
    <location>
        <begin position="113"/>
        <end position="133"/>
    </location>
</feature>
<evidence type="ECO:0000256" key="1">
    <source>
        <dbReference type="ARBA" id="ARBA00004141"/>
    </source>
</evidence>
<dbReference type="EMBL" id="JAUEPN010000004">
    <property type="protein sequence ID" value="KAK3296210.1"/>
    <property type="molecule type" value="Genomic_DNA"/>
</dbReference>
<feature type="compositionally biased region" description="Basic and acidic residues" evidence="5">
    <location>
        <begin position="586"/>
        <end position="595"/>
    </location>
</feature>
<protein>
    <recommendedName>
        <fullName evidence="8">TM7S3/TM198-like domain-containing protein</fullName>
    </recommendedName>
</protein>
<evidence type="ECO:0000256" key="6">
    <source>
        <dbReference type="SAM" id="Phobius"/>
    </source>
</evidence>
<sequence>MRLPRTSHPLFCLFFLSAVIAAEVLGHGKRQETSISSNLLGPTATKDAQGTAPVPTSSAGLQGGAALCNATLPDSQLPFKPTITPGWAVAGTILLGTGVAHALVGIRAKRVHTFFSAAFLAALGTTLLILYLMTPPASLAVQGAFVVAAVCTGAALGGLAVLFRDLAECLGCLLGGFSLAMWLLTLHPGGLVRHGAGKVVFIVIFSLTGLCFYFSRWTRVHGLVACISLSGATAAILGIDCFSRAGLKEFWAYIWELNDNLSLDGTVTYPLTRGIRVELAITILLAVVGVISQLKLWQLIQDRRNKNKDETTDEELGLPDEEENIGRQVEEVKNRERREWERVYGECGSICRRLADSALGGMEGERPDGHSQRTSQASTTNFRTSAGPSAKVGPTDSIIERDAGTGGGTVMVVEDDVAEGEATDIATPKNGDDGLSETPTAPATSPGSQSGLEELIAPLPSSISAGWNGKDTDSQVVEVEDRSSIAAVTGEEQPCALLPDSEDTLPREDQAGCRKRSSKLARVSNLEKYVATGRYGVLVLPTKAMSDDRDSVIADMDDESTSGEAETAVLDWALCWPDRSSPSDSSDEKQEDTEALRQQTTTPHTTDDAGESGPSSPPLGGLHQLARAESLSSNTGRPPAVILNAVRQTQAVSELAPHTRRDTGLGSTTSFRPIVARLTRLNLPPALPDVALTYRTNEWTKHLSIAEKPDPELLRLPEPTTPEPLNEEPAYLDIVELQQTAETGAPPSAALGISTIVSNYPQHATSKSISTASLPDSDMAMSNPSPGSQPEPRPSHQRPTPAPLKRQSTKFPVDSIVEKQGNSRRHSAWPQGTAQTQAAGASGHRRSTSASSMPTPDVPHKAYPQTKHPNMIGMRENLLRSRASGILTPVSGNAFQAPPNPSPAHHAPAGAGRAHNYPVRSPTPSSQHRPSPNRRPSADVVDLDDLPLSQRRSIIRHRQSKNATNLRPTAHSTSFDSHQPRRGASAVPTVIRHAQLASFRNSVAVDLRPSSPPSVSELRRMSSSATLIDLHGAGTGVPGGLGGSSPLLANTAALGVAGVTKPTPTADKSRAEAMRSIDLQRGYLLVEKAAEAQRREAEAAGRVQFQRDFEELMRSGVLMGAHRDAMRKMQGGVRA</sequence>
<keyword evidence="2 6" id="KW-0812">Transmembrane</keyword>
<feature type="compositionally biased region" description="Low complexity" evidence="5">
    <location>
        <begin position="903"/>
        <end position="916"/>
    </location>
</feature>
<feature type="compositionally biased region" description="Polar residues" evidence="5">
    <location>
        <begin position="961"/>
        <end position="977"/>
    </location>
</feature>
<feature type="region of interest" description="Disordered" evidence="5">
    <location>
        <begin position="576"/>
        <end position="622"/>
    </location>
</feature>
<reference evidence="9" key="2">
    <citation type="submission" date="2023-06" db="EMBL/GenBank/DDBJ databases">
        <authorList>
            <consortium name="Lawrence Berkeley National Laboratory"/>
            <person name="Haridas S."/>
            <person name="Hensen N."/>
            <person name="Bonometti L."/>
            <person name="Westerberg I."/>
            <person name="Brannstrom I.O."/>
            <person name="Guillou S."/>
            <person name="Cros-Aarteil S."/>
            <person name="Calhoun S."/>
            <person name="Kuo A."/>
            <person name="Mondo S."/>
            <person name="Pangilinan J."/>
            <person name="Riley R."/>
            <person name="Labutti K."/>
            <person name="Andreopoulos B."/>
            <person name="Lipzen A."/>
            <person name="Chen C."/>
            <person name="Yanf M."/>
            <person name="Daum C."/>
            <person name="Ng V."/>
            <person name="Clum A."/>
            <person name="Steindorff A."/>
            <person name="Ohm R."/>
            <person name="Martin F."/>
            <person name="Silar P."/>
            <person name="Natvig D."/>
            <person name="Lalanne C."/>
            <person name="Gautier V."/>
            <person name="Ament-Velasquez S.L."/>
            <person name="Kruys A."/>
            <person name="Hutchinson M.I."/>
            <person name="Powell A.J."/>
            <person name="Barry K."/>
            <person name="Miller A.N."/>
            <person name="Grigoriev I.V."/>
            <person name="Debuchy R."/>
            <person name="Gladieux P."/>
            <person name="Thoren M.H."/>
            <person name="Johannesson H."/>
        </authorList>
    </citation>
    <scope>NUCLEOTIDE SEQUENCE</scope>
    <source>
        <strain evidence="9">CBS 168.71</strain>
    </source>
</reference>
<dbReference type="Pfam" id="PF13886">
    <property type="entry name" value="TM7S3_TM198"/>
    <property type="match status" value="1"/>
</dbReference>
<feature type="transmembrane region" description="Helical" evidence="6">
    <location>
        <begin position="139"/>
        <end position="163"/>
    </location>
</feature>
<proteinExistence type="predicted"/>
<dbReference type="GO" id="GO:0016020">
    <property type="term" value="C:membrane"/>
    <property type="evidence" value="ECO:0007669"/>
    <property type="project" value="UniProtKB-SubCell"/>
</dbReference>
<feature type="transmembrane region" description="Helical" evidence="6">
    <location>
        <begin position="170"/>
        <end position="189"/>
    </location>
</feature>
<evidence type="ECO:0000256" key="2">
    <source>
        <dbReference type="ARBA" id="ARBA00022692"/>
    </source>
</evidence>
<dbReference type="InterPro" id="IPR025256">
    <property type="entry name" value="TM7S3/TM198-like_dom"/>
</dbReference>
<evidence type="ECO:0000256" key="7">
    <source>
        <dbReference type="SAM" id="SignalP"/>
    </source>
</evidence>
<dbReference type="GeneID" id="87835621"/>
<keyword evidence="4 6" id="KW-0472">Membrane</keyword>
<feature type="compositionally biased region" description="Polar residues" evidence="5">
    <location>
        <begin position="437"/>
        <end position="451"/>
    </location>
</feature>
<feature type="compositionally biased region" description="Polar residues" evidence="5">
    <location>
        <begin position="767"/>
        <end position="786"/>
    </location>
</feature>
<gene>
    <name evidence="9" type="ORF">B0H64DRAFT_165407</name>
</gene>
<comment type="subcellular location">
    <subcellularLocation>
        <location evidence="1">Membrane</location>
        <topology evidence="1">Multi-pass membrane protein</topology>
    </subcellularLocation>
</comment>
<dbReference type="PANTHER" id="PTHR39469:SF1">
    <property type="entry name" value="DUF4203 DOMAIN-CONTAINING PROTEIN"/>
    <property type="match status" value="1"/>
</dbReference>
<feature type="compositionally biased region" description="Low complexity" evidence="5">
    <location>
        <begin position="612"/>
        <end position="622"/>
    </location>
</feature>
<feature type="region of interest" description="Disordered" evidence="5">
    <location>
        <begin position="360"/>
        <end position="408"/>
    </location>
</feature>
<evidence type="ECO:0000256" key="4">
    <source>
        <dbReference type="ARBA" id="ARBA00023136"/>
    </source>
</evidence>
<evidence type="ECO:0000256" key="3">
    <source>
        <dbReference type="ARBA" id="ARBA00022989"/>
    </source>
</evidence>
<evidence type="ECO:0000256" key="5">
    <source>
        <dbReference type="SAM" id="MobiDB-lite"/>
    </source>
</evidence>
<comment type="caution">
    <text evidence="9">The sequence shown here is derived from an EMBL/GenBank/DDBJ whole genome shotgun (WGS) entry which is preliminary data.</text>
</comment>
<feature type="compositionally biased region" description="Polar residues" evidence="5">
    <location>
        <begin position="372"/>
        <end position="387"/>
    </location>
</feature>
<dbReference type="AlphaFoldDB" id="A0AAE0LT10"/>
<feature type="signal peptide" evidence="7">
    <location>
        <begin position="1"/>
        <end position="22"/>
    </location>
</feature>
<name>A0AAE0LT10_9PEZI</name>
<feature type="region of interest" description="Disordered" evidence="5">
    <location>
        <begin position="889"/>
        <end position="982"/>
    </location>
</feature>
<feature type="transmembrane region" description="Helical" evidence="6">
    <location>
        <begin position="195"/>
        <end position="213"/>
    </location>
</feature>
<feature type="transmembrane region" description="Helical" evidence="6">
    <location>
        <begin position="87"/>
        <end position="106"/>
    </location>
</feature>
<feature type="region of interest" description="Disordered" evidence="5">
    <location>
        <begin position="420"/>
        <end position="452"/>
    </location>
</feature>
<dbReference type="RefSeq" id="XP_062659724.1">
    <property type="nucleotide sequence ID" value="XM_062798673.1"/>
</dbReference>
<feature type="domain" description="TM7S3/TM198-like" evidence="8">
    <location>
        <begin position="91"/>
        <end position="294"/>
    </location>
</feature>
<reference evidence="9" key="1">
    <citation type="journal article" date="2023" name="Mol. Phylogenet. Evol.">
        <title>Genome-scale phylogeny and comparative genomics of the fungal order Sordariales.</title>
        <authorList>
            <person name="Hensen N."/>
            <person name="Bonometti L."/>
            <person name="Westerberg I."/>
            <person name="Brannstrom I.O."/>
            <person name="Guillou S."/>
            <person name="Cros-Aarteil S."/>
            <person name="Calhoun S."/>
            <person name="Haridas S."/>
            <person name="Kuo A."/>
            <person name="Mondo S."/>
            <person name="Pangilinan J."/>
            <person name="Riley R."/>
            <person name="LaButti K."/>
            <person name="Andreopoulos B."/>
            <person name="Lipzen A."/>
            <person name="Chen C."/>
            <person name="Yan M."/>
            <person name="Daum C."/>
            <person name="Ng V."/>
            <person name="Clum A."/>
            <person name="Steindorff A."/>
            <person name="Ohm R.A."/>
            <person name="Martin F."/>
            <person name="Silar P."/>
            <person name="Natvig D.O."/>
            <person name="Lalanne C."/>
            <person name="Gautier V."/>
            <person name="Ament-Velasquez S.L."/>
            <person name="Kruys A."/>
            <person name="Hutchinson M.I."/>
            <person name="Powell A.J."/>
            <person name="Barry K."/>
            <person name="Miller A.N."/>
            <person name="Grigoriev I.V."/>
            <person name="Debuchy R."/>
            <person name="Gladieux P."/>
            <person name="Hiltunen Thoren M."/>
            <person name="Johannesson H."/>
        </authorList>
    </citation>
    <scope>NUCLEOTIDE SEQUENCE</scope>
    <source>
        <strain evidence="9">CBS 168.71</strain>
    </source>
</reference>
<feature type="region of interest" description="Disordered" evidence="5">
    <location>
        <begin position="767"/>
        <end position="869"/>
    </location>
</feature>
<organism evidence="9 10">
    <name type="scientific">Chaetomium fimeti</name>
    <dbReference type="NCBI Taxonomy" id="1854472"/>
    <lineage>
        <taxon>Eukaryota</taxon>
        <taxon>Fungi</taxon>
        <taxon>Dikarya</taxon>
        <taxon>Ascomycota</taxon>
        <taxon>Pezizomycotina</taxon>
        <taxon>Sordariomycetes</taxon>
        <taxon>Sordariomycetidae</taxon>
        <taxon>Sordariales</taxon>
        <taxon>Chaetomiaceae</taxon>
        <taxon>Chaetomium</taxon>
    </lineage>
</organism>